<dbReference type="PANTHER" id="PTHR30071">
    <property type="entry name" value="HEME EXPORTER PROTEIN C"/>
    <property type="match status" value="1"/>
</dbReference>
<feature type="domain" description="ResB-like" evidence="8">
    <location>
        <begin position="73"/>
        <end position="182"/>
    </location>
</feature>
<feature type="transmembrane region" description="Helical" evidence="6">
    <location>
        <begin position="37"/>
        <end position="60"/>
    </location>
</feature>
<dbReference type="Pfam" id="PF01578">
    <property type="entry name" value="Cytochrom_C_asm"/>
    <property type="match status" value="1"/>
</dbReference>
<feature type="domain" description="Cytochrome c assembly protein" evidence="7">
    <location>
        <begin position="537"/>
        <end position="735"/>
    </location>
</feature>
<evidence type="ECO:0000313" key="10">
    <source>
        <dbReference type="Proteomes" id="UP000616346"/>
    </source>
</evidence>
<dbReference type="Proteomes" id="UP000616346">
    <property type="component" value="Unassembled WGS sequence"/>
</dbReference>
<feature type="transmembrane region" description="Helical" evidence="6">
    <location>
        <begin position="508"/>
        <end position="530"/>
    </location>
</feature>
<evidence type="ECO:0000256" key="3">
    <source>
        <dbReference type="ARBA" id="ARBA00022748"/>
    </source>
</evidence>
<dbReference type="Pfam" id="PF05140">
    <property type="entry name" value="ResB"/>
    <property type="match status" value="1"/>
</dbReference>
<keyword evidence="3" id="KW-0201">Cytochrome c-type biogenesis</keyword>
<dbReference type="RefSeq" id="WP_191710382.1">
    <property type="nucleotide sequence ID" value="NZ_JACSPQ010000010.1"/>
</dbReference>
<feature type="transmembrane region" description="Helical" evidence="6">
    <location>
        <begin position="542"/>
        <end position="558"/>
    </location>
</feature>
<proteinExistence type="predicted"/>
<keyword evidence="5 6" id="KW-0472">Membrane</keyword>
<name>A0ABR8VCM8_9BACT</name>
<dbReference type="InterPro" id="IPR007816">
    <property type="entry name" value="ResB-like_domain"/>
</dbReference>
<evidence type="ECO:0000256" key="2">
    <source>
        <dbReference type="ARBA" id="ARBA00022692"/>
    </source>
</evidence>
<feature type="transmembrane region" description="Helical" evidence="6">
    <location>
        <begin position="7"/>
        <end position="25"/>
    </location>
</feature>
<dbReference type="EMBL" id="JACSPQ010000010">
    <property type="protein sequence ID" value="MBD8002490.1"/>
    <property type="molecule type" value="Genomic_DNA"/>
</dbReference>
<protein>
    <submittedName>
        <fullName evidence="9">Cytochrome c biogenesis protein CcsA</fullName>
    </submittedName>
</protein>
<evidence type="ECO:0000256" key="5">
    <source>
        <dbReference type="ARBA" id="ARBA00023136"/>
    </source>
</evidence>
<feature type="transmembrane region" description="Helical" evidence="6">
    <location>
        <begin position="708"/>
        <end position="731"/>
    </location>
</feature>
<keyword evidence="10" id="KW-1185">Reference proteome</keyword>
<accession>A0ABR8VCM8</accession>
<dbReference type="InterPro" id="IPR045062">
    <property type="entry name" value="Cyt_c_biogenesis_CcsA/CcmC"/>
</dbReference>
<keyword evidence="4 6" id="KW-1133">Transmembrane helix</keyword>
<evidence type="ECO:0000313" key="9">
    <source>
        <dbReference type="EMBL" id="MBD8002490.1"/>
    </source>
</evidence>
<gene>
    <name evidence="9" type="primary">ccsA</name>
    <name evidence="9" type="ORF">H9626_09740</name>
</gene>
<evidence type="ECO:0000259" key="8">
    <source>
        <dbReference type="Pfam" id="PF05140"/>
    </source>
</evidence>
<feature type="transmembrane region" description="Helical" evidence="6">
    <location>
        <begin position="682"/>
        <end position="703"/>
    </location>
</feature>
<dbReference type="InterPro" id="IPR002541">
    <property type="entry name" value="Cyt_c_assembly"/>
</dbReference>
<feature type="transmembrane region" description="Helical" evidence="6">
    <location>
        <begin position="476"/>
        <end position="496"/>
    </location>
</feature>
<comment type="caution">
    <text evidence="9">The sequence shown here is derived from an EMBL/GenBank/DDBJ whole genome shotgun (WGS) entry which is preliminary data.</text>
</comment>
<evidence type="ECO:0000256" key="6">
    <source>
        <dbReference type="SAM" id="Phobius"/>
    </source>
</evidence>
<feature type="transmembrane region" description="Helical" evidence="6">
    <location>
        <begin position="72"/>
        <end position="91"/>
    </location>
</feature>
<evidence type="ECO:0000259" key="7">
    <source>
        <dbReference type="Pfam" id="PF01578"/>
    </source>
</evidence>
<organism evidence="9 10">
    <name type="scientific">Phocaeicola faecium</name>
    <dbReference type="NCBI Taxonomy" id="2762213"/>
    <lineage>
        <taxon>Bacteria</taxon>
        <taxon>Pseudomonadati</taxon>
        <taxon>Bacteroidota</taxon>
        <taxon>Bacteroidia</taxon>
        <taxon>Bacteroidales</taxon>
        <taxon>Bacteroidaceae</taxon>
        <taxon>Phocaeicola</taxon>
    </lineage>
</organism>
<feature type="transmembrane region" description="Helical" evidence="6">
    <location>
        <begin position="602"/>
        <end position="627"/>
    </location>
</feature>
<evidence type="ECO:0000256" key="4">
    <source>
        <dbReference type="ARBA" id="ARBA00022989"/>
    </source>
</evidence>
<comment type="subcellular location">
    <subcellularLocation>
        <location evidence="1">Membrane</location>
        <topology evidence="1">Multi-pass membrane protein</topology>
    </subcellularLocation>
</comment>
<feature type="transmembrane region" description="Helical" evidence="6">
    <location>
        <begin position="192"/>
        <end position="215"/>
    </location>
</feature>
<reference evidence="9 10" key="1">
    <citation type="submission" date="2020-08" db="EMBL/GenBank/DDBJ databases">
        <title>A Genomic Blueprint of the Chicken Gut Microbiome.</title>
        <authorList>
            <person name="Gilroy R."/>
            <person name="Ravi A."/>
            <person name="Getino M."/>
            <person name="Pursley I."/>
            <person name="Horton D.L."/>
            <person name="Alikhan N.-F."/>
            <person name="Baker D."/>
            <person name="Gharbi K."/>
            <person name="Hall N."/>
            <person name="Watson M."/>
            <person name="Adriaenssens E.M."/>
            <person name="Foster-Nyarko E."/>
            <person name="Jarju S."/>
            <person name="Secka A."/>
            <person name="Antonio M."/>
            <person name="Oren A."/>
            <person name="Chaudhuri R."/>
            <person name="La Ragione R.M."/>
            <person name="Hildebrand F."/>
            <person name="Pallen M.J."/>
        </authorList>
    </citation>
    <scope>NUCLEOTIDE SEQUENCE [LARGE SCALE GENOMIC DNA]</scope>
    <source>
        <strain evidence="9 10">Sa1YUN3</strain>
    </source>
</reference>
<feature type="transmembrane region" description="Helical" evidence="6">
    <location>
        <begin position="647"/>
        <end position="667"/>
    </location>
</feature>
<feature type="transmembrane region" description="Helical" evidence="6">
    <location>
        <begin position="227"/>
        <end position="246"/>
    </location>
</feature>
<evidence type="ECO:0000256" key="1">
    <source>
        <dbReference type="ARBA" id="ARBA00004141"/>
    </source>
</evidence>
<keyword evidence="2 6" id="KW-0812">Transmembrane</keyword>
<feature type="transmembrane region" description="Helical" evidence="6">
    <location>
        <begin position="563"/>
        <end position="582"/>
    </location>
</feature>
<sequence length="738" mass="82857">MKLLKIVSFGGIGILLVVLITATILEKLYGTSFSSRYIYHSYGFVGLWGIAAVAGIAYTLKRKLYRFPITFSLHLSLALILTGAMVTFLFGRQGNIHLRINSPAQQMFCDEKGDSIPLPFRIKLNGFRIDYYPGTQAPMDYVSQLTVTDGSLDDNGTVSMNNIYTYRHYRFYQSAYDPDGNGVTLAVSHDPYGIGITYAGYALLTLSFLLFFFVPDSGFRKLLRHPLLRKGTVTATIIVLGCLPAVSAETNRPNVLPPNVADAFGNLYVYYNDRICPLQTLARDFTMKLYGKSVYKGLTAEQVLTGWLFYYDDWKNEPIIRIKSKDVQQRLGITGYARLTDFIGKEGYKLKETRRSNAPALRGAKEADEKFNLISMAATGSLFKIYPYRPTNNGPMTWISMVDQQPQGMAPDQWLFIRKSIGLIAEQIIRNNNKQALFFIGKIKKYQEKEAADILPSPLKFKAEKLYNMLRHTRPVAMVCLSTGIISFILCCRSMSRRKRINPILRTVLLALLGGIGVYLLAVICLRGYVSGHLPLSNGFETMQFMAVCVILLTFICCRRFEAVIAFGYMLGGLALLVSMLGEANPPITQLMPVLASPLLSIHVVTIMIAYSLLAFAMMNGITALLLRRSLHDCTEQIARLEVISRLLLYPAVCCLALGIFIGAVWANVSWGRYWGWDPKEVWALITMLIYASALHPASLPFFRRPMFFHWFCVIAFASVLITYFGVNFIMGGMHSYA</sequence>
<dbReference type="PANTHER" id="PTHR30071:SF1">
    <property type="entry name" value="CYTOCHROME B_B6 PROTEIN-RELATED"/>
    <property type="match status" value="1"/>
</dbReference>